<reference evidence="1" key="1">
    <citation type="submission" date="2020-07" db="EMBL/GenBank/DDBJ databases">
        <title>Multicomponent nature underlies the extraordinary mechanical properties of spider dragline silk.</title>
        <authorList>
            <person name="Kono N."/>
            <person name="Nakamura H."/>
            <person name="Mori M."/>
            <person name="Yoshida Y."/>
            <person name="Ohtoshi R."/>
            <person name="Malay A.D."/>
            <person name="Moran D.A.P."/>
            <person name="Tomita M."/>
            <person name="Numata K."/>
            <person name="Arakawa K."/>
        </authorList>
    </citation>
    <scope>NUCLEOTIDE SEQUENCE</scope>
</reference>
<keyword evidence="2" id="KW-1185">Reference proteome</keyword>
<protein>
    <submittedName>
        <fullName evidence="1">Uncharacterized protein</fullName>
    </submittedName>
</protein>
<organism evidence="1 2">
    <name type="scientific">Trichonephila clavata</name>
    <name type="common">Joro spider</name>
    <name type="synonym">Nephila clavata</name>
    <dbReference type="NCBI Taxonomy" id="2740835"/>
    <lineage>
        <taxon>Eukaryota</taxon>
        <taxon>Metazoa</taxon>
        <taxon>Ecdysozoa</taxon>
        <taxon>Arthropoda</taxon>
        <taxon>Chelicerata</taxon>
        <taxon>Arachnida</taxon>
        <taxon>Araneae</taxon>
        <taxon>Araneomorphae</taxon>
        <taxon>Entelegynae</taxon>
        <taxon>Araneoidea</taxon>
        <taxon>Nephilidae</taxon>
        <taxon>Trichonephila</taxon>
    </lineage>
</organism>
<dbReference type="Proteomes" id="UP000887116">
    <property type="component" value="Unassembled WGS sequence"/>
</dbReference>
<name>A0A8X6I115_TRICU</name>
<evidence type="ECO:0000313" key="2">
    <source>
        <dbReference type="Proteomes" id="UP000887116"/>
    </source>
</evidence>
<evidence type="ECO:0000313" key="1">
    <source>
        <dbReference type="EMBL" id="GFQ68925.1"/>
    </source>
</evidence>
<comment type="caution">
    <text evidence="1">The sequence shown here is derived from an EMBL/GenBank/DDBJ whole genome shotgun (WGS) entry which is preliminary data.</text>
</comment>
<sequence length="183" mass="21445">MANTSPEFKFARDVIRYVLTEYWPGTHWNPSGMFIEYDLDSPCTPAVQELMKNILDDGGVDLHAFYDECFPDKNITVLQHYEFCQYIKYRMIMVDEPEDAKEAFLVLCGSLSLFTALSVVYGVNDAPFVTHREILRYFKSLQYLDLITDTFWMELQTFCELTCKKRNITVSKCLILDSIQFKY</sequence>
<dbReference type="AlphaFoldDB" id="A0A8X6I115"/>
<gene>
    <name evidence="1" type="primary">AVEN_70228_1</name>
    <name evidence="1" type="ORF">TNCT_633581</name>
</gene>
<accession>A0A8X6I115</accession>
<dbReference type="EMBL" id="BMAO01000744">
    <property type="protein sequence ID" value="GFQ68925.1"/>
    <property type="molecule type" value="Genomic_DNA"/>
</dbReference>
<proteinExistence type="predicted"/>